<dbReference type="AlphaFoldDB" id="A0A1X7VDV0"/>
<accession>A0A1X7VDV0</accession>
<proteinExistence type="predicted"/>
<dbReference type="InParanoid" id="A0A1X7VDV0"/>
<evidence type="ECO:0000313" key="1">
    <source>
        <dbReference type="EnsemblMetazoa" id="Aqu2.1.38226_001"/>
    </source>
</evidence>
<name>A0A1X7VDV0_AMPQE</name>
<sequence length="103" mass="11780">MLRDQLIYGIDDLGMQDRQLQDAALTYKRALETALSMEMGNKDATQLQRPVPPNYTTTVHVVQHRGEINMFLEYADQSATLLLFVAQENGVTLLGRTWLEKIR</sequence>
<protein>
    <submittedName>
        <fullName evidence="1">Uncharacterized protein</fullName>
    </submittedName>
</protein>
<organism evidence="1">
    <name type="scientific">Amphimedon queenslandica</name>
    <name type="common">Sponge</name>
    <dbReference type="NCBI Taxonomy" id="400682"/>
    <lineage>
        <taxon>Eukaryota</taxon>
        <taxon>Metazoa</taxon>
        <taxon>Porifera</taxon>
        <taxon>Demospongiae</taxon>
        <taxon>Heteroscleromorpha</taxon>
        <taxon>Haplosclerida</taxon>
        <taxon>Niphatidae</taxon>
        <taxon>Amphimedon</taxon>
    </lineage>
</organism>
<dbReference type="EnsemblMetazoa" id="Aqu2.1.38226_001">
    <property type="protein sequence ID" value="Aqu2.1.38226_001"/>
    <property type="gene ID" value="Aqu2.1.38226"/>
</dbReference>
<reference evidence="1" key="1">
    <citation type="submission" date="2017-05" db="UniProtKB">
        <authorList>
            <consortium name="EnsemblMetazoa"/>
        </authorList>
    </citation>
    <scope>IDENTIFICATION</scope>
</reference>